<dbReference type="EMBL" id="CP064791">
    <property type="protein sequence ID" value="QSG14460.1"/>
    <property type="molecule type" value="Genomic_DNA"/>
</dbReference>
<dbReference type="AlphaFoldDB" id="A0A897NJ29"/>
<accession>A0A897NJ29</accession>
<proteinExistence type="predicted"/>
<dbReference type="Pfam" id="PF20368">
    <property type="entry name" value="DUF6663"/>
    <property type="match status" value="1"/>
</dbReference>
<dbReference type="InterPro" id="IPR046604">
    <property type="entry name" value="DUF6663"/>
</dbReference>
<reference evidence="1 2" key="1">
    <citation type="submission" date="2020-11" db="EMBL/GenBank/DDBJ databases">
        <title>Carbohydrate-dependent, anaerobic sulfur respiration: A novel catabolism in halophilic archaea.</title>
        <authorList>
            <person name="Sorokin D.Y."/>
            <person name="Messina E."/>
            <person name="Smedile F."/>
            <person name="La Cono V."/>
            <person name="Hallsworth J.E."/>
            <person name="Yakimov M.M."/>
        </authorList>
    </citation>
    <scope>NUCLEOTIDE SEQUENCE [LARGE SCALE GENOMIC DNA]</scope>
    <source>
        <strain evidence="1 2">HSR-Est</strain>
    </source>
</reference>
<evidence type="ECO:0000313" key="2">
    <source>
        <dbReference type="Proteomes" id="UP000663292"/>
    </source>
</evidence>
<evidence type="ECO:0000313" key="1">
    <source>
        <dbReference type="EMBL" id="QSG14460.1"/>
    </source>
</evidence>
<organism evidence="1 2">
    <name type="scientific">Halapricum desulfuricans</name>
    <dbReference type="NCBI Taxonomy" id="2841257"/>
    <lineage>
        <taxon>Archaea</taxon>
        <taxon>Methanobacteriati</taxon>
        <taxon>Methanobacteriota</taxon>
        <taxon>Stenosarchaea group</taxon>
        <taxon>Halobacteria</taxon>
        <taxon>Halobacteriales</taxon>
        <taxon>Haloarculaceae</taxon>
        <taxon>Halapricum</taxon>
    </lineage>
</organism>
<dbReference type="RefSeq" id="WP_229122434.1">
    <property type="nucleotide sequence ID" value="NZ_CP064791.1"/>
</dbReference>
<sequence length="207" mass="23274">MDEQRPARVLTGPHQAHGSDERVLGLFDRERYEPVEVRIDSDGSAGSLRPGYLLDVDLEWSEPRPHLEDFTLRRPTLYAFADDIDPVFEVARDLWEEARASGDSMNSRLTRNTDNEVNGVCYVFADSGSADRFQEFEDGSRPLEPLVDRVNESDEPAPREAFVLRPADGAFVVVTIALEKGGHFADTLRETYDLDRPAEPLASATHR</sequence>
<protein>
    <submittedName>
        <fullName evidence="1">Uncharacterized protein</fullName>
    </submittedName>
</protein>
<dbReference type="GeneID" id="68857555"/>
<name>A0A897NJ29_9EURY</name>
<gene>
    <name evidence="1" type="ORF">HSEST_0920</name>
</gene>
<keyword evidence="2" id="KW-1185">Reference proteome</keyword>
<dbReference type="Proteomes" id="UP000663292">
    <property type="component" value="Chromosome"/>
</dbReference>